<reference evidence="2" key="1">
    <citation type="submission" date="2022-08" db="UniProtKB">
        <authorList>
            <consortium name="EnsemblMetazoa"/>
        </authorList>
    </citation>
    <scope>IDENTIFICATION</scope>
    <source>
        <strain evidence="2">05x7-T-G4-1.051#20</strain>
    </source>
</reference>
<keyword evidence="3" id="KW-1185">Reference proteome</keyword>
<feature type="region of interest" description="Disordered" evidence="1">
    <location>
        <begin position="76"/>
        <end position="98"/>
    </location>
</feature>
<dbReference type="Proteomes" id="UP000005408">
    <property type="component" value="Unassembled WGS sequence"/>
</dbReference>
<evidence type="ECO:0000313" key="3">
    <source>
        <dbReference type="Proteomes" id="UP000005408"/>
    </source>
</evidence>
<name>A0A8W8MJV5_MAGGI</name>
<evidence type="ECO:0000256" key="1">
    <source>
        <dbReference type="SAM" id="MobiDB-lite"/>
    </source>
</evidence>
<feature type="compositionally biased region" description="Acidic residues" evidence="1">
    <location>
        <begin position="76"/>
        <end position="89"/>
    </location>
</feature>
<evidence type="ECO:0000313" key="2">
    <source>
        <dbReference type="EnsemblMetazoa" id="G33543.1:cds"/>
    </source>
</evidence>
<accession>A0A8W8MJV5</accession>
<organism evidence="2 3">
    <name type="scientific">Magallana gigas</name>
    <name type="common">Pacific oyster</name>
    <name type="synonym">Crassostrea gigas</name>
    <dbReference type="NCBI Taxonomy" id="29159"/>
    <lineage>
        <taxon>Eukaryota</taxon>
        <taxon>Metazoa</taxon>
        <taxon>Spiralia</taxon>
        <taxon>Lophotrochozoa</taxon>
        <taxon>Mollusca</taxon>
        <taxon>Bivalvia</taxon>
        <taxon>Autobranchia</taxon>
        <taxon>Pteriomorphia</taxon>
        <taxon>Ostreida</taxon>
        <taxon>Ostreoidea</taxon>
        <taxon>Ostreidae</taxon>
        <taxon>Magallana</taxon>
    </lineage>
</organism>
<dbReference type="EnsemblMetazoa" id="G33543.1">
    <property type="protein sequence ID" value="G33543.1:cds"/>
    <property type="gene ID" value="G33543"/>
</dbReference>
<proteinExistence type="predicted"/>
<dbReference type="AlphaFoldDB" id="A0A8W8MJV5"/>
<protein>
    <submittedName>
        <fullName evidence="2">Uncharacterized protein</fullName>
    </submittedName>
</protein>
<sequence length="98" mass="11150">MDTPTESANRNVCLLTLGDITDGQLENISKEHCYSRGLKRKYLELHDDVDGQQQHNQSLSPDDCFDDTYDACQSEIENEKDEDEEEEEGALGGRRIVE</sequence>